<organism evidence="2 3">
    <name type="scientific">Saccharibacillus sacchari DSM 19268</name>
    <dbReference type="NCBI Taxonomy" id="915437"/>
    <lineage>
        <taxon>Bacteria</taxon>
        <taxon>Bacillati</taxon>
        <taxon>Bacillota</taxon>
        <taxon>Bacilli</taxon>
        <taxon>Bacillales</taxon>
        <taxon>Paenibacillaceae</taxon>
        <taxon>Saccharibacillus</taxon>
    </lineage>
</organism>
<sequence>MKPYTLPGMKKCASAALACGILFSGTFYGDAFTPSTYAAADSVNVQASQTQSVDWNKPEKIAMLQKLAMSSWAAGDFYSDPDNARYQAVKAASDQCYALLLDSTSSTSKLNAASVTLDSALTSYIEEYIRDASLLERQTFQMVRMLNASIGTTPGTYPQSAADSMFTIIDQAQAVAYDETATVQQFRQEYRNYIDGAAALRDAMHFDRAEKQDALGVKRQEAEQLAAGQANDADVQKLLNDFRAQANGLESLLDGTSGLLAVEAAERNVQTTYDKLAEAALLSAELAQARKMLDSPKGIRSGQYPSSAFGELRKAINKSALTLSRTSTQAQLKEARTTLAEAVVRFQSTLR</sequence>
<keyword evidence="1" id="KW-0732">Signal</keyword>
<dbReference type="OrthoDB" id="2677018at2"/>
<evidence type="ECO:0008006" key="4">
    <source>
        <dbReference type="Google" id="ProtNLM"/>
    </source>
</evidence>
<dbReference type="RefSeq" id="WP_037282638.1">
    <property type="nucleotide sequence ID" value="NZ_KK073875.1"/>
</dbReference>
<dbReference type="HOGENOM" id="CLU_789611_0_0_9"/>
<dbReference type="Gene3D" id="1.20.1270.90">
    <property type="entry name" value="AF1782-like"/>
    <property type="match status" value="1"/>
</dbReference>
<dbReference type="AlphaFoldDB" id="A0A010Z7Q1"/>
<feature type="signal peptide" evidence="1">
    <location>
        <begin position="1"/>
        <end position="29"/>
    </location>
</feature>
<keyword evidence="3" id="KW-1185">Reference proteome</keyword>
<protein>
    <recommendedName>
        <fullName evidence="4">DUF3829 domain-containing protein</fullName>
    </recommendedName>
</protein>
<proteinExistence type="predicted"/>
<accession>A0A010Z7Q1</accession>
<reference evidence="2 3" key="1">
    <citation type="submission" date="2013-07" db="EMBL/GenBank/DDBJ databases">
        <authorList>
            <consortium name="DOE Joint Genome Institute"/>
            <person name="Anderson I."/>
            <person name="Huntemann M."/>
            <person name="Han J."/>
            <person name="Chen A."/>
            <person name="Kyrpides N."/>
            <person name="Mavromatis K."/>
            <person name="Markowitz V."/>
            <person name="Palaniappan K."/>
            <person name="Ivanova N."/>
            <person name="Schaumberg A."/>
            <person name="Pati A."/>
            <person name="Liolios K."/>
            <person name="Nordberg H.P."/>
            <person name="Cantor M.N."/>
            <person name="Hua S.X."/>
            <person name="Woyke T."/>
        </authorList>
    </citation>
    <scope>NUCLEOTIDE SEQUENCE [LARGE SCALE GENOMIC DNA]</scope>
    <source>
        <strain evidence="2 3">DSM 19268</strain>
    </source>
</reference>
<dbReference type="EMBL" id="JFBU01000001">
    <property type="protein sequence ID" value="EXG83283.1"/>
    <property type="molecule type" value="Genomic_DNA"/>
</dbReference>
<name>A0A010Z7Q1_9BACL</name>
<gene>
    <name evidence="2" type="ORF">SacsacDRAFT_0248</name>
</gene>
<evidence type="ECO:0000313" key="3">
    <source>
        <dbReference type="Proteomes" id="UP000053380"/>
    </source>
</evidence>
<dbReference type="Proteomes" id="UP000053380">
    <property type="component" value="Unassembled WGS sequence"/>
</dbReference>
<evidence type="ECO:0000313" key="2">
    <source>
        <dbReference type="EMBL" id="EXG83283.1"/>
    </source>
</evidence>
<feature type="chain" id="PRO_5038595172" description="DUF3829 domain-containing protein" evidence="1">
    <location>
        <begin position="30"/>
        <end position="351"/>
    </location>
</feature>
<comment type="caution">
    <text evidence="2">The sequence shown here is derived from an EMBL/GenBank/DDBJ whole genome shotgun (WGS) entry which is preliminary data.</text>
</comment>
<evidence type="ECO:0000256" key="1">
    <source>
        <dbReference type="SAM" id="SignalP"/>
    </source>
</evidence>